<protein>
    <submittedName>
        <fullName evidence="3">Modification methylase FnuDI</fullName>
    </submittedName>
</protein>
<evidence type="ECO:0000256" key="1">
    <source>
        <dbReference type="ARBA" id="ARBA00022603"/>
    </source>
</evidence>
<dbReference type="SUPFAM" id="SSF53335">
    <property type="entry name" value="S-adenosyl-L-methionine-dependent methyltransferases"/>
    <property type="match status" value="1"/>
</dbReference>
<evidence type="ECO:0000256" key="2">
    <source>
        <dbReference type="ARBA" id="ARBA00022679"/>
    </source>
</evidence>
<feature type="non-terminal residue" evidence="3">
    <location>
        <position position="1"/>
    </location>
</feature>
<name>T1BMM4_9ZZZZ</name>
<reference evidence="3" key="1">
    <citation type="submission" date="2013-08" db="EMBL/GenBank/DDBJ databases">
        <authorList>
            <person name="Mendez C."/>
            <person name="Richter M."/>
            <person name="Ferrer M."/>
            <person name="Sanchez J."/>
        </authorList>
    </citation>
    <scope>NUCLEOTIDE SEQUENCE</scope>
</reference>
<comment type="caution">
    <text evidence="3">The sequence shown here is derived from an EMBL/GenBank/DDBJ whole genome shotgun (WGS) entry which is preliminary data.</text>
</comment>
<organism evidence="3">
    <name type="scientific">mine drainage metagenome</name>
    <dbReference type="NCBI Taxonomy" id="410659"/>
    <lineage>
        <taxon>unclassified sequences</taxon>
        <taxon>metagenomes</taxon>
        <taxon>ecological metagenomes</taxon>
    </lineage>
</organism>
<dbReference type="Pfam" id="PF00145">
    <property type="entry name" value="DNA_methylase"/>
    <property type="match status" value="1"/>
</dbReference>
<accession>T1BMM4</accession>
<keyword evidence="2" id="KW-0808">Transferase</keyword>
<evidence type="ECO:0000313" key="3">
    <source>
        <dbReference type="EMBL" id="EQD54559.1"/>
    </source>
</evidence>
<keyword evidence="1 3" id="KW-0489">Methyltransferase</keyword>
<dbReference type="Gene3D" id="3.90.120.10">
    <property type="entry name" value="DNA Methylase, subunit A, domain 2"/>
    <property type="match status" value="1"/>
</dbReference>
<proteinExistence type="predicted"/>
<dbReference type="AlphaFoldDB" id="T1BMM4"/>
<reference evidence="3" key="2">
    <citation type="journal article" date="2014" name="ISME J.">
        <title>Microbial stratification in low pH oxic and suboxic macroscopic growths along an acid mine drainage.</title>
        <authorList>
            <person name="Mendez-Garcia C."/>
            <person name="Mesa V."/>
            <person name="Sprenger R.R."/>
            <person name="Richter M."/>
            <person name="Diez M.S."/>
            <person name="Solano J."/>
            <person name="Bargiela R."/>
            <person name="Golyshina O.V."/>
            <person name="Manteca A."/>
            <person name="Ramos J.L."/>
            <person name="Gallego J.R."/>
            <person name="Llorente I."/>
            <person name="Martins Dos Santos V.A."/>
            <person name="Jensen O.N."/>
            <person name="Pelaez A.I."/>
            <person name="Sanchez J."/>
            <person name="Ferrer M."/>
        </authorList>
    </citation>
    <scope>NUCLEOTIDE SEQUENCE</scope>
</reference>
<gene>
    <name evidence="3" type="ORF">B1B_09642</name>
</gene>
<dbReference type="InterPro" id="IPR029063">
    <property type="entry name" value="SAM-dependent_MTases_sf"/>
</dbReference>
<dbReference type="InterPro" id="IPR001525">
    <property type="entry name" value="C5_MeTfrase"/>
</dbReference>
<dbReference type="GO" id="GO:0008168">
    <property type="term" value="F:methyltransferase activity"/>
    <property type="evidence" value="ECO:0007669"/>
    <property type="project" value="UniProtKB-KW"/>
</dbReference>
<dbReference type="EMBL" id="AUZY01006388">
    <property type="protein sequence ID" value="EQD54559.1"/>
    <property type="molecule type" value="Genomic_DNA"/>
</dbReference>
<sequence>NTIDKYRERYRTGQFGWYRLNWDHPAPSFGNVMKTYTLHPSSWRGNPPRDPRVISVREALSLMGFPKSYSFPPGMGMGQRYQMVVDSVSPVFSQAAARVISSLL</sequence>
<dbReference type="GO" id="GO:0032259">
    <property type="term" value="P:methylation"/>
    <property type="evidence" value="ECO:0007669"/>
    <property type="project" value="UniProtKB-KW"/>
</dbReference>